<keyword evidence="5" id="KW-1185">Reference proteome</keyword>
<dbReference type="RefSeq" id="WP_184487295.1">
    <property type="nucleotide sequence ID" value="NZ_JAAEDJ010000105.1"/>
</dbReference>
<protein>
    <submittedName>
        <fullName evidence="4">Glycosyltransferase involved in cell wall biosynthesis</fullName>
    </submittedName>
</protein>
<dbReference type="PANTHER" id="PTHR12526">
    <property type="entry name" value="GLYCOSYLTRANSFERASE"/>
    <property type="match status" value="1"/>
</dbReference>
<evidence type="ECO:0000259" key="3">
    <source>
        <dbReference type="Pfam" id="PF00534"/>
    </source>
</evidence>
<dbReference type="Proteomes" id="UP000562254">
    <property type="component" value="Unassembled WGS sequence"/>
</dbReference>
<evidence type="ECO:0000256" key="2">
    <source>
        <dbReference type="ARBA" id="ARBA00022679"/>
    </source>
</evidence>
<dbReference type="GO" id="GO:0016757">
    <property type="term" value="F:glycosyltransferase activity"/>
    <property type="evidence" value="ECO:0007669"/>
    <property type="project" value="UniProtKB-KW"/>
</dbReference>
<evidence type="ECO:0000313" key="5">
    <source>
        <dbReference type="Proteomes" id="UP000562254"/>
    </source>
</evidence>
<keyword evidence="1" id="KW-0328">Glycosyltransferase</keyword>
<sequence>MKVLLVSNLFPPEVLGGYELLAAEVATMLARQGHAVTVATTPLVNRVDTQVDPRLSIRRSLEFNANWLSPDPPSDAAEFRGGFLSMRNIAALRLLLEETEPDRVVLFNTDGLGTLGLIAFLHACGHRPVHYMADNVFRFLDSRQAAETFRSFARVFRLEPALKALSVLAMSRTVYDEAAHSLGTAPGTVAFVPGTVPDKLPPLVPRSDPEGTLRLVFSSRIAPHKGTLLMLDALRLLLDRGERGFTVDVFGNGGVPDLLQRAHAHGLGPHLRFAGGIGREAMIQRFADYDALLFPTWMREPFGLVAAEAAAQGCIPIVTAQTGVAEWLMTGDAIKIERSVEGLAGGIQRLLYLPPAEREAQRRRTSDAARRLFAADRWYPRIERAILDAASCSRAPSARDVEDAFFAMARIWRG</sequence>
<dbReference type="SUPFAM" id="SSF53756">
    <property type="entry name" value="UDP-Glycosyltransferase/glycogen phosphorylase"/>
    <property type="match status" value="1"/>
</dbReference>
<keyword evidence="2 4" id="KW-0808">Transferase</keyword>
<dbReference type="PANTHER" id="PTHR12526:SF510">
    <property type="entry name" value="D-INOSITOL 3-PHOSPHATE GLYCOSYLTRANSFERASE"/>
    <property type="match status" value="1"/>
</dbReference>
<organism evidence="4 5">
    <name type="scientific">Neoroseomonas alkaliterrae</name>
    <dbReference type="NCBI Taxonomy" id="1452450"/>
    <lineage>
        <taxon>Bacteria</taxon>
        <taxon>Pseudomonadati</taxon>
        <taxon>Pseudomonadota</taxon>
        <taxon>Alphaproteobacteria</taxon>
        <taxon>Acetobacterales</taxon>
        <taxon>Acetobacteraceae</taxon>
        <taxon>Neoroseomonas</taxon>
    </lineage>
</organism>
<evidence type="ECO:0000313" key="4">
    <source>
        <dbReference type="EMBL" id="MBB5691932.1"/>
    </source>
</evidence>
<name>A0A840YBK4_9PROT</name>
<comment type="caution">
    <text evidence="4">The sequence shown here is derived from an EMBL/GenBank/DDBJ whole genome shotgun (WGS) entry which is preliminary data.</text>
</comment>
<dbReference type="Gene3D" id="3.40.50.2000">
    <property type="entry name" value="Glycogen Phosphorylase B"/>
    <property type="match status" value="2"/>
</dbReference>
<dbReference type="Pfam" id="PF00534">
    <property type="entry name" value="Glycos_transf_1"/>
    <property type="match status" value="1"/>
</dbReference>
<dbReference type="AlphaFoldDB" id="A0A840YBK4"/>
<dbReference type="CDD" id="cd03801">
    <property type="entry name" value="GT4_PimA-like"/>
    <property type="match status" value="1"/>
</dbReference>
<dbReference type="EMBL" id="JACIJE010000030">
    <property type="protein sequence ID" value="MBB5691932.1"/>
    <property type="molecule type" value="Genomic_DNA"/>
</dbReference>
<reference evidence="4 5" key="1">
    <citation type="submission" date="2020-08" db="EMBL/GenBank/DDBJ databases">
        <title>Genomic Encyclopedia of Type Strains, Phase IV (KMG-IV): sequencing the most valuable type-strain genomes for metagenomic binning, comparative biology and taxonomic classification.</title>
        <authorList>
            <person name="Goeker M."/>
        </authorList>
    </citation>
    <scope>NUCLEOTIDE SEQUENCE [LARGE SCALE GENOMIC DNA]</scope>
    <source>
        <strain evidence="4 5">DSM 25895</strain>
    </source>
</reference>
<evidence type="ECO:0000256" key="1">
    <source>
        <dbReference type="ARBA" id="ARBA00022676"/>
    </source>
</evidence>
<feature type="domain" description="Glycosyl transferase family 1" evidence="3">
    <location>
        <begin position="210"/>
        <end position="363"/>
    </location>
</feature>
<accession>A0A840YBK4</accession>
<gene>
    <name evidence="4" type="ORF">FHS88_004099</name>
</gene>
<dbReference type="InterPro" id="IPR001296">
    <property type="entry name" value="Glyco_trans_1"/>
</dbReference>
<proteinExistence type="predicted"/>